<evidence type="ECO:0000313" key="2">
    <source>
        <dbReference type="Proteomes" id="UP001265259"/>
    </source>
</evidence>
<sequence length="200" mass="22496">MSVEAVVFDIGNVLIEWQPERWYDARIGEARRREMFAAVDLHGMNDTVDRGGAFRDTVHTTAARYPDWSAEILMWHDNWLELAAPAIDATVDILRKLRSNGTPVFALSNFGVETFAIAEAEYPFLQEFDRRYISGHMRLAKPDAAIYAEVEADCGVSPSALLFADDRPDNIEAAALRGWQTHLFDGPEGWVARLRAEGLL</sequence>
<dbReference type="Proteomes" id="UP001265259">
    <property type="component" value="Unassembled WGS sequence"/>
</dbReference>
<protein>
    <submittedName>
        <fullName evidence="1">HAD family phosphatase</fullName>
    </submittedName>
</protein>
<accession>A0ABU3DBI9</accession>
<dbReference type="Gene3D" id="1.10.150.240">
    <property type="entry name" value="Putative phosphatase, domain 2"/>
    <property type="match status" value="1"/>
</dbReference>
<dbReference type="PRINTS" id="PR00413">
    <property type="entry name" value="HADHALOGNASE"/>
</dbReference>
<dbReference type="InterPro" id="IPR023198">
    <property type="entry name" value="PGP-like_dom2"/>
</dbReference>
<dbReference type="InterPro" id="IPR006439">
    <property type="entry name" value="HAD-SF_hydro_IA"/>
</dbReference>
<reference evidence="1 2" key="1">
    <citation type="submission" date="2023-09" db="EMBL/GenBank/DDBJ databases">
        <authorList>
            <person name="Rey-Velasco X."/>
        </authorList>
    </citation>
    <scope>NUCLEOTIDE SEQUENCE [LARGE SCALE GENOMIC DNA]</scope>
    <source>
        <strain evidence="1 2">F158</strain>
    </source>
</reference>
<name>A0ABU3DBI9_9RHOB</name>
<dbReference type="InterPro" id="IPR036412">
    <property type="entry name" value="HAD-like_sf"/>
</dbReference>
<dbReference type="PANTHER" id="PTHR43611">
    <property type="entry name" value="ALPHA-D-GLUCOSE 1-PHOSPHATE PHOSPHATASE"/>
    <property type="match status" value="1"/>
</dbReference>
<dbReference type="RefSeq" id="WP_311688481.1">
    <property type="nucleotide sequence ID" value="NZ_JAVRHL010000001.1"/>
</dbReference>
<dbReference type="SFLD" id="SFLDG01129">
    <property type="entry name" value="C1.5:_HAD__Beta-PGM__Phosphata"/>
    <property type="match status" value="1"/>
</dbReference>
<comment type="caution">
    <text evidence="1">The sequence shown here is derived from an EMBL/GenBank/DDBJ whole genome shotgun (WGS) entry which is preliminary data.</text>
</comment>
<keyword evidence="2" id="KW-1185">Reference proteome</keyword>
<dbReference type="NCBIfam" id="TIGR01509">
    <property type="entry name" value="HAD-SF-IA-v3"/>
    <property type="match status" value="1"/>
</dbReference>
<dbReference type="EMBL" id="JAVRHL010000001">
    <property type="protein sequence ID" value="MDT0681084.1"/>
    <property type="molecule type" value="Genomic_DNA"/>
</dbReference>
<dbReference type="InterPro" id="IPR023214">
    <property type="entry name" value="HAD_sf"/>
</dbReference>
<evidence type="ECO:0000313" key="1">
    <source>
        <dbReference type="EMBL" id="MDT0681084.1"/>
    </source>
</evidence>
<dbReference type="CDD" id="cd02603">
    <property type="entry name" value="HAD_sEH-N_like"/>
    <property type="match status" value="1"/>
</dbReference>
<dbReference type="Pfam" id="PF00702">
    <property type="entry name" value="Hydrolase"/>
    <property type="match status" value="1"/>
</dbReference>
<proteinExistence type="predicted"/>
<dbReference type="SUPFAM" id="SSF56784">
    <property type="entry name" value="HAD-like"/>
    <property type="match status" value="1"/>
</dbReference>
<dbReference type="PANTHER" id="PTHR43611:SF3">
    <property type="entry name" value="FLAVIN MONONUCLEOTIDE HYDROLASE 1, CHLOROPLATIC"/>
    <property type="match status" value="1"/>
</dbReference>
<dbReference type="SFLD" id="SFLDS00003">
    <property type="entry name" value="Haloacid_Dehalogenase"/>
    <property type="match status" value="1"/>
</dbReference>
<dbReference type="Gene3D" id="3.40.50.1000">
    <property type="entry name" value="HAD superfamily/HAD-like"/>
    <property type="match status" value="1"/>
</dbReference>
<organism evidence="1 2">
    <name type="scientific">Tropicimonas omnivorans</name>
    <dbReference type="NCBI Taxonomy" id="3075590"/>
    <lineage>
        <taxon>Bacteria</taxon>
        <taxon>Pseudomonadati</taxon>
        <taxon>Pseudomonadota</taxon>
        <taxon>Alphaproteobacteria</taxon>
        <taxon>Rhodobacterales</taxon>
        <taxon>Roseobacteraceae</taxon>
        <taxon>Tropicimonas</taxon>
    </lineage>
</organism>
<gene>
    <name evidence="1" type="ORF">RM543_00175</name>
</gene>